<name>F8NDV3_SERL9</name>
<protein>
    <submittedName>
        <fullName evidence="2">Uncharacterized protein</fullName>
    </submittedName>
</protein>
<dbReference type="GeneID" id="18813874"/>
<feature type="region of interest" description="Disordered" evidence="1">
    <location>
        <begin position="336"/>
        <end position="356"/>
    </location>
</feature>
<organism>
    <name type="scientific">Serpula lacrymans var. lacrymans (strain S7.9)</name>
    <name type="common">Dry rot fungus</name>
    <dbReference type="NCBI Taxonomy" id="578457"/>
    <lineage>
        <taxon>Eukaryota</taxon>
        <taxon>Fungi</taxon>
        <taxon>Dikarya</taxon>
        <taxon>Basidiomycota</taxon>
        <taxon>Agaricomycotina</taxon>
        <taxon>Agaricomycetes</taxon>
        <taxon>Agaricomycetidae</taxon>
        <taxon>Boletales</taxon>
        <taxon>Coniophorineae</taxon>
        <taxon>Serpulaceae</taxon>
        <taxon>Serpula</taxon>
    </lineage>
</organism>
<evidence type="ECO:0000313" key="2">
    <source>
        <dbReference type="EMBL" id="EGO30427.1"/>
    </source>
</evidence>
<dbReference type="RefSeq" id="XP_007312311.1">
    <property type="nucleotide sequence ID" value="XM_007312249.1"/>
</dbReference>
<reference evidence="2" key="1">
    <citation type="submission" date="2011-04" db="EMBL/GenBank/DDBJ databases">
        <title>Evolution of plant cell wall degrading machinery underlies the functional diversity of forest fungi.</title>
        <authorList>
            <consortium name="US DOE Joint Genome Institute (JGI-PGF)"/>
            <person name="Eastwood D.C."/>
            <person name="Floudas D."/>
            <person name="Binder M."/>
            <person name="Majcherczyk A."/>
            <person name="Schneider P."/>
            <person name="Aerts A."/>
            <person name="Asiegbu F.O."/>
            <person name="Baker S.E."/>
            <person name="Barry K."/>
            <person name="Bendiksby M."/>
            <person name="Blumentritt M."/>
            <person name="Coutinho P.M."/>
            <person name="Cullen D."/>
            <person name="Cullen D."/>
            <person name="Gathman A."/>
            <person name="Goodell B."/>
            <person name="Henrissat B."/>
            <person name="Ihrmark K."/>
            <person name="Kauserud H."/>
            <person name="Kohler A."/>
            <person name="LaButti K."/>
            <person name="Lapidus A."/>
            <person name="Lavin J.L."/>
            <person name="Lee Y.-H."/>
            <person name="Lindquist E."/>
            <person name="Lilly W."/>
            <person name="Lucas S."/>
            <person name="Morin E."/>
            <person name="Murat C."/>
            <person name="Oguiza J.A."/>
            <person name="Park J."/>
            <person name="Pisabarro A.G."/>
            <person name="Riley R."/>
            <person name="Rosling A."/>
            <person name="Salamov A."/>
            <person name="Schmidt O."/>
            <person name="Schmutz J."/>
            <person name="Skrede I."/>
            <person name="Stenlid J."/>
            <person name="Wiebenga A."/>
            <person name="Xie X."/>
            <person name="Kues U."/>
            <person name="Hibbett D.S."/>
            <person name="Hoffmeister D."/>
            <person name="Hogberg N."/>
            <person name="Martin F."/>
            <person name="Grigoriev I.V."/>
            <person name="Watkinson S.C."/>
        </authorList>
    </citation>
    <scope>NUCLEOTIDE SEQUENCE</scope>
    <source>
        <strain evidence="2">S7.9</strain>
    </source>
</reference>
<dbReference type="Proteomes" id="UP000008064">
    <property type="component" value="Unassembled WGS sequence"/>
</dbReference>
<accession>F8NDV3</accession>
<sequence>MSFSTQKKIYKAKEHVRKAVMYWPLVFVQDMDQYVEMLREEVVSGTDTIREGNNAGHNFHIPQLFLSAITQFGRGENKGRAVDPSMISWKYETVEESVWFDPRRQTPERRDALDNRWWLQMVPPCPCTFATMPIKPARFKSPPAPTTGKRKRNPALMTVVLSKREKRAAPSREPREMDVNAIHPGLGWIARMREATPSPAREVLDAVARLPLPSPSPLPICTQEAVDPPPPRTSHSLGPTLSSISCPHLSVPPLFLLLALPTYSSGKKHLPGTPCLSPGPPPYWLFEAQQGDLPQPPMPHTPLGGEVPIAVTPQSDGQDLIDFSFTSPVPSHVQWLSPAQQWSPPPSLEERVARIE</sequence>
<dbReference type="KEGG" id="sla:SERLADRAFT_431974"/>
<dbReference type="AlphaFoldDB" id="F8NDV3"/>
<dbReference type="EMBL" id="GL945428">
    <property type="protein sequence ID" value="EGO30427.1"/>
    <property type="molecule type" value="Genomic_DNA"/>
</dbReference>
<proteinExistence type="predicted"/>
<gene>
    <name evidence="2" type="ORF">SERLADRAFT_431974</name>
</gene>
<dbReference type="HOGENOM" id="CLU_778820_0_0_1"/>
<evidence type="ECO:0000256" key="1">
    <source>
        <dbReference type="SAM" id="MobiDB-lite"/>
    </source>
</evidence>